<dbReference type="Gene3D" id="3.10.450.50">
    <property type="match status" value="1"/>
</dbReference>
<organism evidence="1 2">
    <name type="scientific">Candidatus Vogelbacteria bacterium CG10_big_fil_rev_8_21_14_0_10_49_38</name>
    <dbReference type="NCBI Taxonomy" id="1975043"/>
    <lineage>
        <taxon>Bacteria</taxon>
        <taxon>Candidatus Vogeliibacteriota</taxon>
    </lineage>
</organism>
<evidence type="ECO:0000313" key="2">
    <source>
        <dbReference type="Proteomes" id="UP000230431"/>
    </source>
</evidence>
<dbReference type="InterPro" id="IPR004027">
    <property type="entry name" value="SEC_C_motif"/>
</dbReference>
<accession>A0A2H0RJ72</accession>
<gene>
    <name evidence="1" type="ORF">COV08_00045</name>
</gene>
<evidence type="ECO:0000313" key="1">
    <source>
        <dbReference type="EMBL" id="PIR46466.1"/>
    </source>
</evidence>
<dbReference type="SUPFAM" id="SSF103642">
    <property type="entry name" value="Sec-C motif"/>
    <property type="match status" value="1"/>
</dbReference>
<protein>
    <recommendedName>
        <fullName evidence="3">Preprotein translocase subunit SecA</fullName>
    </recommendedName>
</protein>
<dbReference type="AlphaFoldDB" id="A0A2H0RJ72"/>
<sequence>MQSNDTKTTNQKVTRSSGLNKSEEYLAQLCNKNFLSLWSYPNVYRNQGPKENPGKELCDLLVVFGNEILIFSDKFCEYPKSNDASLNWQRWFKRAVKKSAEQLWGAEKWIRQYPNRIYLDQKCQQTFPFDIDIQKANIHLIAVAHGVSKSCKDFFSGGSGSLMLKNDIKGLEAHDELFSIGDLDSSKTFVHVFDDTTLDIIMGALDTATDFVAYLKKKEVLLRSDLGVIVTGEEDLLPSYLTRMKDGVHDFDFPADADAIALGEGTWESFCDNPQRKAQIEEDKVSYFIDGLIEQFNTHALSGTQYMVSPGGIKDSERVMRFFAKESRFGRRLLAKAILGLVQGTPAHMIGRRFIVPLKKGDGVYYALVAFSNKFNRPEEEYRTFRGEYLHACCMIMRLVYPDARDIIGFSTESGADNGGRSEDAVYFDGRRWTKESEQEAQRLQKELKILINPVQTKVSDTEFPDVKKETIKKVGRNELCPCGSNKKYKKCHG</sequence>
<dbReference type="Proteomes" id="UP000230431">
    <property type="component" value="Unassembled WGS sequence"/>
</dbReference>
<dbReference type="Pfam" id="PF02810">
    <property type="entry name" value="SEC-C"/>
    <property type="match status" value="1"/>
</dbReference>
<name>A0A2H0RJ72_9BACT</name>
<dbReference type="EMBL" id="PCYK01000001">
    <property type="protein sequence ID" value="PIR46466.1"/>
    <property type="molecule type" value="Genomic_DNA"/>
</dbReference>
<reference evidence="1 2" key="1">
    <citation type="submission" date="2017-09" db="EMBL/GenBank/DDBJ databases">
        <title>Depth-based differentiation of microbial function through sediment-hosted aquifers and enrichment of novel symbionts in the deep terrestrial subsurface.</title>
        <authorList>
            <person name="Probst A.J."/>
            <person name="Ladd B."/>
            <person name="Jarett J.K."/>
            <person name="Geller-Mcgrath D.E."/>
            <person name="Sieber C.M."/>
            <person name="Emerson J.B."/>
            <person name="Anantharaman K."/>
            <person name="Thomas B.C."/>
            <person name="Malmstrom R."/>
            <person name="Stieglmeier M."/>
            <person name="Klingl A."/>
            <person name="Woyke T."/>
            <person name="Ryan C.M."/>
            <person name="Banfield J.F."/>
        </authorList>
    </citation>
    <scope>NUCLEOTIDE SEQUENCE [LARGE SCALE GENOMIC DNA]</scope>
    <source>
        <strain evidence="1">CG10_big_fil_rev_8_21_14_0_10_49_38</strain>
    </source>
</reference>
<comment type="caution">
    <text evidence="1">The sequence shown here is derived from an EMBL/GenBank/DDBJ whole genome shotgun (WGS) entry which is preliminary data.</text>
</comment>
<proteinExistence type="predicted"/>
<evidence type="ECO:0008006" key="3">
    <source>
        <dbReference type="Google" id="ProtNLM"/>
    </source>
</evidence>